<evidence type="ECO:0000313" key="3">
    <source>
        <dbReference type="Proteomes" id="UP000516412"/>
    </source>
</evidence>
<accession>A0A7H1M917</accession>
<feature type="compositionally biased region" description="Polar residues" evidence="1">
    <location>
        <begin position="45"/>
        <end position="55"/>
    </location>
</feature>
<dbReference type="Proteomes" id="UP000516412">
    <property type="component" value="Chromosome"/>
</dbReference>
<evidence type="ECO:0000256" key="1">
    <source>
        <dbReference type="SAM" id="MobiDB-lite"/>
    </source>
</evidence>
<feature type="region of interest" description="Disordered" evidence="1">
    <location>
        <begin position="40"/>
        <end position="60"/>
    </location>
</feature>
<gene>
    <name evidence="2" type="ORF">H7A79_0642</name>
</gene>
<evidence type="ECO:0000313" key="2">
    <source>
        <dbReference type="EMBL" id="QNT58132.1"/>
    </source>
</evidence>
<protein>
    <submittedName>
        <fullName evidence="2">Uncharacterized protein</fullName>
    </submittedName>
</protein>
<organism evidence="2 3">
    <name type="scientific">Neisseria musculi</name>
    <dbReference type="NCBI Taxonomy" id="1815583"/>
    <lineage>
        <taxon>Bacteria</taxon>
        <taxon>Pseudomonadati</taxon>
        <taxon>Pseudomonadota</taxon>
        <taxon>Betaproteobacteria</taxon>
        <taxon>Neisseriales</taxon>
        <taxon>Neisseriaceae</taxon>
        <taxon>Neisseria</taxon>
    </lineage>
</organism>
<name>A0A7H1M917_9NEIS</name>
<sequence length="96" mass="10420">MQTATLTVGSKTITAYLPEHPQTSPLLLTFSNRQESDALAELTGGQPSMNRFGNTRSHRGRRLVPSGRLLTLAVVQMLILNGLPLTFCPQLKNSSA</sequence>
<keyword evidence="3" id="KW-1185">Reference proteome</keyword>
<dbReference type="AlphaFoldDB" id="A0A7H1M917"/>
<reference evidence="2" key="1">
    <citation type="submission" date="2024-06" db="EMBL/GenBank/DDBJ databases">
        <title>Complete Genome Sequence of mouse commensal type strain Neisseria musculi.</title>
        <authorList>
            <person name="Thapa E."/>
            <person name="Aluvathingal J."/>
            <person name="Nadendla S."/>
            <person name="Mehta A."/>
            <person name="Tettelin H."/>
            <person name="Weyand N.J."/>
        </authorList>
    </citation>
    <scope>NUCLEOTIDE SEQUENCE</scope>
    <source>
        <strain evidence="2">NW831</strain>
    </source>
</reference>
<dbReference type="KEGG" id="nmus:H7A79_0642"/>
<proteinExistence type="predicted"/>
<dbReference type="EMBL" id="CP060414">
    <property type="protein sequence ID" value="QNT58132.1"/>
    <property type="molecule type" value="Genomic_DNA"/>
</dbReference>